<comment type="caution">
    <text evidence="4">The sequence shown here is derived from an EMBL/GenBank/DDBJ whole genome shotgun (WGS) entry which is preliminary data.</text>
</comment>
<sequence length="916" mass="104437">MFIGIMFWYSLWIYFISSQRFLFDAECDPSFWKIRFKILKPVTFWSLQIHMNENVDARWWTGMNDSAHPLGRSAHATVTHGRYIYVINGYTSTEGGTCLYERAGLTRYDPLTGSTCFLPVHWDYESARRRGFSLPLLNTSGMTVAVQPETKREPAYIYAFAGFSLLESFHTNVLIRFRLPRSNHAALSVVQSDPHAMCCYAEVVSGHGILSFMLSLPLHTRGTEAFCLTALRAVQRRWNRYPGWRANHVTARSHCEPSPRDKLCMEYWRGRLYAFGGYGPRFSPHPHWPSRWIRWPFLFDSGNTHEWFPCELDRGWNNQLLIFNVRQRSWSLISQSEMSGGNAPSARAAHQSALDDSRGWLLIFGGRGPPVSFNTNPWNRREFFPSELYGSGRLNDLYCLNLTLLEWTRILTPLDRPNVDLEPREPFPWPSGRSWMGLGLASLARDHTHSPQSCLFTSCIFPEKNGRTLCHLCVVGGFSNSNQVLSDAWLIRVNRCPLHGLEAHSVATSDARTSTTEPFIPAFKAHRPLVTLLDGFSCNAPDVHAKLDSLLAVHRNGSSHSIIESDRYTLLPSDPFVQEDMRYHLEIYTKGTFNPKQITHKSANQLKPNKPFYQIAKLHTDLILFLLTQLMLYQPCAATDEVRLPEPDRAHLAGELDRDCARLLDTLRPSIQITSFLIRILVKFMLPWESLGMLLRETDAWLPRSAQIKLLDELSINHETRSSSTFHLILSDPDTLDDFALLLPLDKIQIPAPYNANSSNANDQLSYHIRHAILSMFLWSAKSPLGRTVRDFSQPVPVTQAETSEPLFPVARFWHSVTYHPLDGLFYVLGGATAEAIERPVECYDLLEPRPLFEICLKRAATLVLRACLLHPSTLTRPSVPPHICLSSTEPMCSLCRHLDSNLTDTVQGRLVQWLM</sequence>
<gene>
    <name evidence="4" type="ORF">D915_010316</name>
</gene>
<dbReference type="PANTHER" id="PTHR46228:SF2">
    <property type="entry name" value="KELCH REPEAT PROTEIN (AFU_ORTHOLOGUE AFUA_4G14350)"/>
    <property type="match status" value="1"/>
</dbReference>
<evidence type="ECO:0000313" key="4">
    <source>
        <dbReference type="EMBL" id="THD19042.1"/>
    </source>
</evidence>
<dbReference type="Gene3D" id="2.120.10.80">
    <property type="entry name" value="Kelch-type beta propeller"/>
    <property type="match status" value="2"/>
</dbReference>
<feature type="signal peptide" evidence="3">
    <location>
        <begin position="1"/>
        <end position="18"/>
    </location>
</feature>
<keyword evidence="3" id="KW-0732">Signal</keyword>
<dbReference type="InterPro" id="IPR015915">
    <property type="entry name" value="Kelch-typ_b-propeller"/>
</dbReference>
<reference evidence="4" key="1">
    <citation type="submission" date="2019-03" db="EMBL/GenBank/DDBJ databases">
        <title>Improved annotation for the trematode Fasciola hepatica.</title>
        <authorList>
            <person name="Choi Y.-J."/>
            <person name="Martin J."/>
            <person name="Mitreva M."/>
        </authorList>
    </citation>
    <scope>NUCLEOTIDE SEQUENCE [LARGE SCALE GENOMIC DNA]</scope>
</reference>
<feature type="chain" id="PRO_5020021637" evidence="3">
    <location>
        <begin position="19"/>
        <end position="916"/>
    </location>
</feature>
<dbReference type="InterPro" id="IPR011043">
    <property type="entry name" value="Gal_Oxase/kelch_b-propeller"/>
</dbReference>
<name>A0A4E0RQD2_FASHE</name>
<proteinExistence type="predicted"/>
<keyword evidence="5" id="KW-1185">Reference proteome</keyword>
<dbReference type="Proteomes" id="UP000230066">
    <property type="component" value="Unassembled WGS sequence"/>
</dbReference>
<keyword evidence="2" id="KW-0677">Repeat</keyword>
<dbReference type="AlphaFoldDB" id="A0A4E0RQD2"/>
<dbReference type="SUPFAM" id="SSF50965">
    <property type="entry name" value="Galactose oxidase, central domain"/>
    <property type="match status" value="1"/>
</dbReference>
<dbReference type="EMBL" id="JXXN02007580">
    <property type="protein sequence ID" value="THD19042.1"/>
    <property type="molecule type" value="Genomic_DNA"/>
</dbReference>
<protein>
    <submittedName>
        <fullName evidence="4">Kelch domain-containing protein 2</fullName>
    </submittedName>
</protein>
<accession>A0A4E0RQD2</accession>
<evidence type="ECO:0000313" key="5">
    <source>
        <dbReference type="Proteomes" id="UP000230066"/>
    </source>
</evidence>
<dbReference type="PANTHER" id="PTHR46228">
    <property type="entry name" value="KELCH DOMAIN-CONTAINING PROTEIN"/>
    <property type="match status" value="1"/>
</dbReference>
<evidence type="ECO:0000256" key="2">
    <source>
        <dbReference type="ARBA" id="ARBA00022737"/>
    </source>
</evidence>
<keyword evidence="1" id="KW-0880">Kelch repeat</keyword>
<evidence type="ECO:0000256" key="1">
    <source>
        <dbReference type="ARBA" id="ARBA00022441"/>
    </source>
</evidence>
<organism evidence="4 5">
    <name type="scientific">Fasciola hepatica</name>
    <name type="common">Liver fluke</name>
    <dbReference type="NCBI Taxonomy" id="6192"/>
    <lineage>
        <taxon>Eukaryota</taxon>
        <taxon>Metazoa</taxon>
        <taxon>Spiralia</taxon>
        <taxon>Lophotrochozoa</taxon>
        <taxon>Platyhelminthes</taxon>
        <taxon>Trematoda</taxon>
        <taxon>Digenea</taxon>
        <taxon>Plagiorchiida</taxon>
        <taxon>Echinostomata</taxon>
        <taxon>Echinostomatoidea</taxon>
        <taxon>Fasciolidae</taxon>
        <taxon>Fasciola</taxon>
    </lineage>
</organism>
<evidence type="ECO:0000256" key="3">
    <source>
        <dbReference type="SAM" id="SignalP"/>
    </source>
</evidence>